<dbReference type="Proteomes" id="UP001197114">
    <property type="component" value="Unassembled WGS sequence"/>
</dbReference>
<name>A0ABS6YN47_9ACTN</name>
<keyword evidence="2" id="KW-1185">Reference proteome</keyword>
<proteinExistence type="predicted"/>
<dbReference type="Gene3D" id="3.40.50.10490">
    <property type="entry name" value="Glucose-6-phosphate isomerase like protein, domain 1"/>
    <property type="match status" value="1"/>
</dbReference>
<evidence type="ECO:0000313" key="1">
    <source>
        <dbReference type="EMBL" id="MBW5422845.1"/>
    </source>
</evidence>
<reference evidence="1 2" key="1">
    <citation type="submission" date="2019-11" db="EMBL/GenBank/DDBJ databases">
        <authorList>
            <person name="Ay H."/>
        </authorList>
    </citation>
    <scope>NUCLEOTIDE SEQUENCE [LARGE SCALE GENOMIC DNA]</scope>
    <source>
        <strain evidence="1 2">BG9H</strain>
    </source>
</reference>
<sequence>PLADLIRAQRLAVALAESRGYDPDRPRNLTRSVILS</sequence>
<dbReference type="GO" id="GO:0016853">
    <property type="term" value="F:isomerase activity"/>
    <property type="evidence" value="ECO:0007669"/>
    <property type="project" value="UniProtKB-KW"/>
</dbReference>
<dbReference type="EMBL" id="WMBF01000138">
    <property type="protein sequence ID" value="MBW5422845.1"/>
    <property type="molecule type" value="Genomic_DNA"/>
</dbReference>
<evidence type="ECO:0000313" key="2">
    <source>
        <dbReference type="Proteomes" id="UP001197114"/>
    </source>
</evidence>
<dbReference type="SUPFAM" id="SSF53697">
    <property type="entry name" value="SIS domain"/>
    <property type="match status" value="1"/>
</dbReference>
<feature type="non-terminal residue" evidence="1">
    <location>
        <position position="1"/>
    </location>
</feature>
<protein>
    <submittedName>
        <fullName evidence="1">Sugar isomerase</fullName>
    </submittedName>
</protein>
<gene>
    <name evidence="1" type="ORF">GKQ77_14945</name>
</gene>
<accession>A0ABS6YN47</accession>
<comment type="caution">
    <text evidence="1">The sequence shown here is derived from an EMBL/GenBank/DDBJ whole genome shotgun (WGS) entry which is preliminary data.</text>
</comment>
<keyword evidence="1" id="KW-0413">Isomerase</keyword>
<dbReference type="InterPro" id="IPR046348">
    <property type="entry name" value="SIS_dom_sf"/>
</dbReference>
<organism evidence="1 2">
    <name type="scientific">Streptomyces anatolicus</name>
    <dbReference type="NCBI Taxonomy" id="2675858"/>
    <lineage>
        <taxon>Bacteria</taxon>
        <taxon>Bacillati</taxon>
        <taxon>Actinomycetota</taxon>
        <taxon>Actinomycetes</taxon>
        <taxon>Kitasatosporales</taxon>
        <taxon>Streptomycetaceae</taxon>
        <taxon>Streptomyces</taxon>
    </lineage>
</organism>